<dbReference type="InterPro" id="IPR012317">
    <property type="entry name" value="Poly(ADP-ribose)pol_cat_dom"/>
</dbReference>
<dbReference type="InterPro" id="IPR004102">
    <property type="entry name" value="Poly(ADP-ribose)pol_reg_dom"/>
</dbReference>
<evidence type="ECO:0000256" key="15">
    <source>
        <dbReference type="SAM" id="MobiDB-lite"/>
    </source>
</evidence>
<dbReference type="PANTHER" id="PTHR10459:SF66">
    <property type="entry name" value="PROTEIN MONO-ADP-RIBOSYLTRANSFERASE PARP3"/>
    <property type="match status" value="1"/>
</dbReference>
<keyword evidence="6" id="KW-0677">Repeat</keyword>
<dbReference type="GO" id="GO:0006302">
    <property type="term" value="P:double-strand break repair"/>
    <property type="evidence" value="ECO:0007669"/>
    <property type="project" value="TreeGrafter"/>
</dbReference>
<keyword evidence="4" id="KW-0548">Nucleotidyltransferase</keyword>
<dbReference type="SUPFAM" id="SSF47587">
    <property type="entry name" value="Domain of poly(ADP-ribose) polymerase"/>
    <property type="match status" value="1"/>
</dbReference>
<dbReference type="GO" id="GO:0005730">
    <property type="term" value="C:nucleolus"/>
    <property type="evidence" value="ECO:0007669"/>
    <property type="project" value="TreeGrafter"/>
</dbReference>
<feature type="domain" description="PARP alpha-helical" evidence="18">
    <location>
        <begin position="239"/>
        <end position="357"/>
    </location>
</feature>
<dbReference type="OrthoDB" id="2017365at2759"/>
<dbReference type="Proteomes" id="UP000594262">
    <property type="component" value="Unplaced"/>
</dbReference>
<evidence type="ECO:0000256" key="9">
    <source>
        <dbReference type="ARBA" id="ARBA00023027"/>
    </source>
</evidence>
<feature type="coiled-coil region" evidence="14">
    <location>
        <begin position="58"/>
        <end position="89"/>
    </location>
</feature>
<dbReference type="EnsemblMetazoa" id="CLYHEMT016745.1">
    <property type="protein sequence ID" value="CLYHEMP016745.1"/>
    <property type="gene ID" value="CLYHEMG016745"/>
</dbReference>
<evidence type="ECO:0000259" key="16">
    <source>
        <dbReference type="PROSITE" id="PS50800"/>
    </source>
</evidence>
<sequence length="583" mass="65991">MSKRKATTNLASTASTVDFKKLTVPLLKQECQQRQLEITGKKAELIKRLQDYESGAVIKKEEEDVDDETEQKELTMKEKLKKLAEEEKKNQKGPKRFKVDTECPYYHGAQIVDDYDCMLNQTNIGANNNKFYIIQLFSIGTNYWVWTRWGRVGDSGQNALKGPTSLDAAKKEFEKKFRDKTKNKWEDRANFKPASGKYTMIEIDTGADSQDIAEMENKLTTLDDVDGPSSSKKSKQTSPCTLDKETQDLIKLIFDNDMFKEAMANFDIDVKKMPLGKLSKAQIAKGFEVLEELEEVIKKNARNTTAMNNLTSKFFTLIPHNFGRKRPPTINGLEILQKKMEMLMVLGDIEVAQSLQKGPVKTENGDVPHPLDANYGLLNCGLTLVDKKSETYKIIDTYVQNTKYGSTLLEVWEVDRDGEDKRFDEHKDIEHRKLLWHGTNVAVVVAILKSGLRIMPHSGGRVGRGIYFASEHSKSAAYVGSSRDGTGIMFLNEVALGKQHIIHQDDSSLRAAPKGSDSVLAQGCREPDPSKEVTIQMDGNDVIVPQGKPISNDLDYTSFHQSEYLVYKESQCRIRYLLKFKMH</sequence>
<dbReference type="Pfam" id="PF02037">
    <property type="entry name" value="SAP"/>
    <property type="match status" value="1"/>
</dbReference>
<name>A0A7M5X2H1_9CNID</name>
<evidence type="ECO:0000256" key="12">
    <source>
        <dbReference type="ARBA" id="ARBA00024347"/>
    </source>
</evidence>
<feature type="domain" description="PARP catalytic" evidence="17">
    <location>
        <begin position="369"/>
        <end position="583"/>
    </location>
</feature>
<evidence type="ECO:0000256" key="6">
    <source>
        <dbReference type="ARBA" id="ARBA00022737"/>
    </source>
</evidence>
<keyword evidence="10" id="KW-0238">DNA-binding</keyword>
<dbReference type="SMART" id="SM00513">
    <property type="entry name" value="SAP"/>
    <property type="match status" value="1"/>
</dbReference>
<keyword evidence="21" id="KW-1185">Reference proteome</keyword>
<evidence type="ECO:0000256" key="7">
    <source>
        <dbReference type="ARBA" id="ARBA00022771"/>
    </source>
</evidence>
<dbReference type="PROSITE" id="PS51977">
    <property type="entry name" value="WGR"/>
    <property type="match status" value="1"/>
</dbReference>
<dbReference type="Pfam" id="PF00644">
    <property type="entry name" value="PARP"/>
    <property type="match status" value="1"/>
</dbReference>
<feature type="domain" description="WGR" evidence="19">
    <location>
        <begin position="108"/>
        <end position="198"/>
    </location>
</feature>
<dbReference type="EC" id="2.4.2.-" evidence="13"/>
<accession>A0A7M5X2H1</accession>
<dbReference type="CDD" id="cd01437">
    <property type="entry name" value="parp_like"/>
    <property type="match status" value="1"/>
</dbReference>
<dbReference type="PANTHER" id="PTHR10459">
    <property type="entry name" value="DNA LIGASE"/>
    <property type="match status" value="1"/>
</dbReference>
<evidence type="ECO:0000259" key="19">
    <source>
        <dbReference type="PROSITE" id="PS51977"/>
    </source>
</evidence>
<dbReference type="InterPro" id="IPR036930">
    <property type="entry name" value="WGR_dom_sf"/>
</dbReference>
<dbReference type="SUPFAM" id="SSF68906">
    <property type="entry name" value="SAP domain"/>
    <property type="match status" value="1"/>
</dbReference>
<feature type="region of interest" description="Disordered" evidence="15">
    <location>
        <begin position="221"/>
        <end position="241"/>
    </location>
</feature>
<proteinExistence type="inferred from homology"/>
<dbReference type="RefSeq" id="XP_066927889.1">
    <property type="nucleotide sequence ID" value="XM_067071788.1"/>
</dbReference>
<dbReference type="PROSITE" id="PS51059">
    <property type="entry name" value="PARP_CATALYTIC"/>
    <property type="match status" value="1"/>
</dbReference>
<dbReference type="FunFam" id="2.20.140.10:FF:000001">
    <property type="entry name" value="Poly [ADP-ribose] polymerase"/>
    <property type="match status" value="1"/>
</dbReference>
<evidence type="ECO:0000256" key="4">
    <source>
        <dbReference type="ARBA" id="ARBA00022695"/>
    </source>
</evidence>
<evidence type="ECO:0000256" key="3">
    <source>
        <dbReference type="ARBA" id="ARBA00022679"/>
    </source>
</evidence>
<dbReference type="GO" id="GO:0070212">
    <property type="term" value="P:protein poly-ADP-ribosylation"/>
    <property type="evidence" value="ECO:0007669"/>
    <property type="project" value="TreeGrafter"/>
</dbReference>
<comment type="subcellular location">
    <subcellularLocation>
        <location evidence="1">Nucleus</location>
    </subcellularLocation>
</comment>
<dbReference type="Pfam" id="PF02877">
    <property type="entry name" value="PARP_reg"/>
    <property type="match status" value="1"/>
</dbReference>
<dbReference type="InterPro" id="IPR008893">
    <property type="entry name" value="WGR_domain"/>
</dbReference>
<dbReference type="GO" id="GO:0003950">
    <property type="term" value="F:NAD+ poly-ADP-ribosyltransferase activity"/>
    <property type="evidence" value="ECO:0007669"/>
    <property type="project" value="UniProtKB-UniRule"/>
</dbReference>
<dbReference type="FunFam" id="1.20.142.10:FF:000001">
    <property type="entry name" value="Poly [ADP-ribose] polymerase"/>
    <property type="match status" value="1"/>
</dbReference>
<dbReference type="Gene3D" id="3.90.228.10">
    <property type="match status" value="1"/>
</dbReference>
<dbReference type="GO" id="GO:0008270">
    <property type="term" value="F:zinc ion binding"/>
    <property type="evidence" value="ECO:0007669"/>
    <property type="project" value="UniProtKB-KW"/>
</dbReference>
<dbReference type="GO" id="GO:0035861">
    <property type="term" value="C:site of double-strand break"/>
    <property type="evidence" value="ECO:0007669"/>
    <property type="project" value="TreeGrafter"/>
</dbReference>
<evidence type="ECO:0000313" key="20">
    <source>
        <dbReference type="EnsemblMetazoa" id="CLYHEMP016745.1"/>
    </source>
</evidence>
<keyword evidence="14" id="KW-0175">Coiled coil</keyword>
<dbReference type="PROSITE" id="PS51060">
    <property type="entry name" value="PARP_ALPHA_HD"/>
    <property type="match status" value="1"/>
</dbReference>
<keyword evidence="7" id="KW-0863">Zinc-finger</keyword>
<evidence type="ECO:0000256" key="8">
    <source>
        <dbReference type="ARBA" id="ARBA00022833"/>
    </source>
</evidence>
<dbReference type="AlphaFoldDB" id="A0A7M5X2H1"/>
<dbReference type="Gene3D" id="1.10.720.30">
    <property type="entry name" value="SAP domain"/>
    <property type="match status" value="1"/>
</dbReference>
<evidence type="ECO:0000313" key="21">
    <source>
        <dbReference type="Proteomes" id="UP000594262"/>
    </source>
</evidence>
<evidence type="ECO:0000256" key="14">
    <source>
        <dbReference type="SAM" id="Coils"/>
    </source>
</evidence>
<dbReference type="GO" id="GO:0003677">
    <property type="term" value="F:DNA binding"/>
    <property type="evidence" value="ECO:0007669"/>
    <property type="project" value="UniProtKB-KW"/>
</dbReference>
<dbReference type="SUPFAM" id="SSF56399">
    <property type="entry name" value="ADP-ribosylation"/>
    <property type="match status" value="1"/>
</dbReference>
<dbReference type="InterPro" id="IPR050800">
    <property type="entry name" value="ARTD/PARP"/>
</dbReference>
<keyword evidence="3 13" id="KW-0808">Transferase</keyword>
<keyword evidence="9 13" id="KW-0520">NAD</keyword>
<dbReference type="PROSITE" id="PS50800">
    <property type="entry name" value="SAP"/>
    <property type="match status" value="1"/>
</dbReference>
<evidence type="ECO:0000256" key="10">
    <source>
        <dbReference type="ARBA" id="ARBA00023125"/>
    </source>
</evidence>
<protein>
    <recommendedName>
        <fullName evidence="13">Poly [ADP-ribose] polymerase</fullName>
        <shortName evidence="13">PARP</shortName>
        <ecNumber evidence="13">2.4.2.-</ecNumber>
    </recommendedName>
</protein>
<dbReference type="InterPro" id="IPR036616">
    <property type="entry name" value="Poly(ADP-ribose)pol_reg_dom_sf"/>
</dbReference>
<evidence type="ECO:0000256" key="13">
    <source>
        <dbReference type="RuleBase" id="RU362114"/>
    </source>
</evidence>
<reference evidence="20" key="1">
    <citation type="submission" date="2021-01" db="UniProtKB">
        <authorList>
            <consortium name="EnsemblMetazoa"/>
        </authorList>
    </citation>
    <scope>IDENTIFICATION</scope>
</reference>
<keyword evidence="2 13" id="KW-0328">Glycosyltransferase</keyword>
<dbReference type="SMART" id="SM00773">
    <property type="entry name" value="WGR"/>
    <property type="match status" value="1"/>
</dbReference>
<dbReference type="Gene3D" id="1.20.142.10">
    <property type="entry name" value="Poly(ADP-ribose) polymerase, regulatory domain"/>
    <property type="match status" value="1"/>
</dbReference>
<dbReference type="GO" id="GO:0016779">
    <property type="term" value="F:nucleotidyltransferase activity"/>
    <property type="evidence" value="ECO:0007669"/>
    <property type="project" value="UniProtKB-KW"/>
</dbReference>
<evidence type="ECO:0000256" key="2">
    <source>
        <dbReference type="ARBA" id="ARBA00022676"/>
    </source>
</evidence>
<dbReference type="CDD" id="cd08002">
    <property type="entry name" value="WGR_PARP3_like"/>
    <property type="match status" value="1"/>
</dbReference>
<dbReference type="Pfam" id="PF05406">
    <property type="entry name" value="WGR"/>
    <property type="match status" value="1"/>
</dbReference>
<dbReference type="GeneID" id="136815346"/>
<dbReference type="InterPro" id="IPR036361">
    <property type="entry name" value="SAP_dom_sf"/>
</dbReference>
<evidence type="ECO:0000259" key="18">
    <source>
        <dbReference type="PROSITE" id="PS51060"/>
    </source>
</evidence>
<evidence type="ECO:0000256" key="1">
    <source>
        <dbReference type="ARBA" id="ARBA00004123"/>
    </source>
</evidence>
<keyword evidence="8" id="KW-0862">Zinc</keyword>
<comment type="similarity">
    <text evidence="12">Belongs to the ARTD/PARP family.</text>
</comment>
<evidence type="ECO:0000259" key="17">
    <source>
        <dbReference type="PROSITE" id="PS51059"/>
    </source>
</evidence>
<keyword evidence="11" id="KW-0539">Nucleus</keyword>
<evidence type="ECO:0000256" key="11">
    <source>
        <dbReference type="ARBA" id="ARBA00023242"/>
    </source>
</evidence>
<dbReference type="InterPro" id="IPR003034">
    <property type="entry name" value="SAP_dom"/>
</dbReference>
<dbReference type="GO" id="GO:1990404">
    <property type="term" value="F:NAD+-protein mono-ADP-ribosyltransferase activity"/>
    <property type="evidence" value="ECO:0007669"/>
    <property type="project" value="TreeGrafter"/>
</dbReference>
<organism evidence="20 21">
    <name type="scientific">Clytia hemisphaerica</name>
    <dbReference type="NCBI Taxonomy" id="252671"/>
    <lineage>
        <taxon>Eukaryota</taxon>
        <taxon>Metazoa</taxon>
        <taxon>Cnidaria</taxon>
        <taxon>Hydrozoa</taxon>
        <taxon>Hydroidolina</taxon>
        <taxon>Leptothecata</taxon>
        <taxon>Obeliida</taxon>
        <taxon>Clytiidae</taxon>
        <taxon>Clytia</taxon>
    </lineage>
</organism>
<dbReference type="Gene3D" id="2.20.140.10">
    <property type="entry name" value="WGR domain"/>
    <property type="match status" value="1"/>
</dbReference>
<keyword evidence="5" id="KW-0479">Metal-binding</keyword>
<feature type="domain" description="SAP" evidence="16">
    <location>
        <begin position="19"/>
        <end position="53"/>
    </location>
</feature>
<evidence type="ECO:0000256" key="5">
    <source>
        <dbReference type="ARBA" id="ARBA00022723"/>
    </source>
</evidence>
<dbReference type="SUPFAM" id="SSF142921">
    <property type="entry name" value="WGR domain-like"/>
    <property type="match status" value="1"/>
</dbReference>